<reference evidence="1 2" key="1">
    <citation type="submission" date="2018-11" db="EMBL/GenBank/DDBJ databases">
        <title>Genomic Encyclopedia of Type Strains, Phase IV (KMG-IV): sequencing the most valuable type-strain genomes for metagenomic binning, comparative biology and taxonomic classification.</title>
        <authorList>
            <person name="Goeker M."/>
        </authorList>
    </citation>
    <scope>NUCLEOTIDE SEQUENCE [LARGE SCALE GENOMIC DNA]</scope>
    <source>
        <strain evidence="1 2">DSM 22027</strain>
    </source>
</reference>
<evidence type="ECO:0000313" key="2">
    <source>
        <dbReference type="Proteomes" id="UP000276223"/>
    </source>
</evidence>
<name>A0A3N1UMB2_9BACT</name>
<comment type="caution">
    <text evidence="1">The sequence shown here is derived from an EMBL/GenBank/DDBJ whole genome shotgun (WGS) entry which is preliminary data.</text>
</comment>
<proteinExistence type="predicted"/>
<dbReference type="Proteomes" id="UP000276223">
    <property type="component" value="Unassembled WGS sequence"/>
</dbReference>
<dbReference type="AlphaFoldDB" id="A0A3N1UMB2"/>
<evidence type="ECO:0000313" key="1">
    <source>
        <dbReference type="EMBL" id="ROQ90878.1"/>
    </source>
</evidence>
<protein>
    <submittedName>
        <fullName evidence="1">Uncharacterized protein</fullName>
    </submittedName>
</protein>
<accession>A0A3N1UMB2</accession>
<keyword evidence="2" id="KW-1185">Reference proteome</keyword>
<dbReference type="RefSeq" id="WP_211334866.1">
    <property type="nucleotide sequence ID" value="NZ_RJVA01000013.1"/>
</dbReference>
<organism evidence="1 2">
    <name type="scientific">Desulfosoma caldarium</name>
    <dbReference type="NCBI Taxonomy" id="610254"/>
    <lineage>
        <taxon>Bacteria</taxon>
        <taxon>Pseudomonadati</taxon>
        <taxon>Thermodesulfobacteriota</taxon>
        <taxon>Syntrophobacteria</taxon>
        <taxon>Syntrophobacterales</taxon>
        <taxon>Syntrophobacteraceae</taxon>
        <taxon>Desulfosoma</taxon>
    </lineage>
</organism>
<sequence>MTIKDTNESPFFVKRCGMARVYAPAANRETPKKNPCPDCHFCLQCSEARCQTCRRTACGGKRLSFAEQIALYERLNARDRSETPR</sequence>
<gene>
    <name evidence="1" type="ORF">EDC27_2134</name>
</gene>
<dbReference type="EMBL" id="RJVA01000013">
    <property type="protein sequence ID" value="ROQ90878.1"/>
    <property type="molecule type" value="Genomic_DNA"/>
</dbReference>